<reference evidence="3" key="1">
    <citation type="submission" date="2015-03" db="EMBL/GenBank/DDBJ databases">
        <title>A transcriptome of Araucaria cunninghamii, an australian fine timber species.</title>
        <authorList>
            <person name="Jing Yi C.J.Y."/>
            <person name="Yin San L.Y.S."/>
            <person name="Abdul Karim S.S."/>
            <person name="Wan Azmi N.N."/>
            <person name="Hercus R.R."/>
            <person name="Croft L.L."/>
        </authorList>
    </citation>
    <scope>NUCLEOTIDE SEQUENCE</scope>
    <source>
        <strain evidence="3">MI0301</strain>
        <tissue evidence="3">Leaf</tissue>
    </source>
</reference>
<feature type="compositionally biased region" description="Low complexity" evidence="1">
    <location>
        <begin position="68"/>
        <end position="83"/>
    </location>
</feature>
<dbReference type="Pfam" id="PF03105">
    <property type="entry name" value="SPX"/>
    <property type="match status" value="2"/>
</dbReference>
<dbReference type="PANTHER" id="PTHR45978">
    <property type="entry name" value="SPX DOMAIN-CONTAINING PROTEIN 3"/>
    <property type="match status" value="1"/>
</dbReference>
<dbReference type="CDD" id="cd14481">
    <property type="entry name" value="SPX_AtSPX1_like"/>
    <property type="match status" value="1"/>
</dbReference>
<dbReference type="PANTHER" id="PTHR45978:SF2">
    <property type="entry name" value="SPX DOMAIN-CONTAINING PROTEIN 3"/>
    <property type="match status" value="1"/>
</dbReference>
<dbReference type="InterPro" id="IPR004331">
    <property type="entry name" value="SPX_dom"/>
</dbReference>
<feature type="domain" description="SPX" evidence="2">
    <location>
        <begin position="1"/>
        <end position="216"/>
    </location>
</feature>
<feature type="region of interest" description="Disordered" evidence="1">
    <location>
        <begin position="48"/>
        <end position="90"/>
    </location>
</feature>
<name>A0A0D6QTA9_ARACU</name>
<evidence type="ECO:0000313" key="3">
    <source>
        <dbReference type="EMBL" id="JAG94837.1"/>
    </source>
</evidence>
<proteinExistence type="predicted"/>
<dbReference type="GO" id="GO:0016036">
    <property type="term" value="P:cellular response to phosphate starvation"/>
    <property type="evidence" value="ECO:0007669"/>
    <property type="project" value="InterPro"/>
</dbReference>
<sequence length="327" mass="38336">MKFGKKLRRHVEEALPEWRDKYLCYKDLKKRLKCMPFAEEEKERERASAVSVKRPRIETEGEGEGECDSLSSSVSEEYASNDSHGSNYTDRTGANEFDDFIYKLTGDEFDFIQLLNPELEKFNLFFIEKEEEYIIRQKELQERIEMIKNKYGPNGKFSSKTKYKQDMMNVRKHVVNFHGEMVLLEDYSILNFTGLVKILKKYDKKRGGILRVAFIQRVLQQPFFRMELLFELVKQCEEILEHLFSPQELGDEETEEEESVYLEEGVLYKSATAALRSMRDMRKGSSTYGVFSLPPLSLHDLHFIEQSKGSTLMCPPSDLSNTEMVYF</sequence>
<dbReference type="AlphaFoldDB" id="A0A0D6QTA9"/>
<protein>
    <recommendedName>
        <fullName evidence="2">SPX domain-containing protein</fullName>
    </recommendedName>
</protein>
<organism evidence="3">
    <name type="scientific">Araucaria cunninghamii</name>
    <name type="common">Hoop pine</name>
    <name type="synonym">Moreton Bay pine</name>
    <dbReference type="NCBI Taxonomy" id="56994"/>
    <lineage>
        <taxon>Eukaryota</taxon>
        <taxon>Viridiplantae</taxon>
        <taxon>Streptophyta</taxon>
        <taxon>Embryophyta</taxon>
        <taxon>Tracheophyta</taxon>
        <taxon>Spermatophyta</taxon>
        <taxon>Pinopsida</taxon>
        <taxon>Pinidae</taxon>
        <taxon>Conifers II</taxon>
        <taxon>Araucariales</taxon>
        <taxon>Araucariaceae</taxon>
        <taxon>Araucaria</taxon>
    </lineage>
</organism>
<dbReference type="PROSITE" id="PS51382">
    <property type="entry name" value="SPX"/>
    <property type="match status" value="1"/>
</dbReference>
<dbReference type="InterPro" id="IPR031142">
    <property type="entry name" value="SPX_prot"/>
</dbReference>
<evidence type="ECO:0000259" key="2">
    <source>
        <dbReference type="PROSITE" id="PS51382"/>
    </source>
</evidence>
<dbReference type="EMBL" id="GCKF01042319">
    <property type="protein sequence ID" value="JAG94837.1"/>
    <property type="molecule type" value="Transcribed_RNA"/>
</dbReference>
<dbReference type="EMBL" id="GCKF01042321">
    <property type="protein sequence ID" value="JAG94836.1"/>
    <property type="molecule type" value="Transcribed_RNA"/>
</dbReference>
<evidence type="ECO:0000256" key="1">
    <source>
        <dbReference type="SAM" id="MobiDB-lite"/>
    </source>
</evidence>
<accession>A0A0D6QTA9</accession>